<evidence type="ECO:0000256" key="1">
    <source>
        <dbReference type="ARBA" id="ARBA00004651"/>
    </source>
</evidence>
<dbReference type="AlphaFoldDB" id="A0A382D0Z2"/>
<gene>
    <name evidence="8" type="ORF">METZ01_LOCUS185000</name>
</gene>
<keyword evidence="3 6" id="KW-0812">Transmembrane</keyword>
<proteinExistence type="predicted"/>
<accession>A0A382D0Z2</accession>
<keyword evidence="4 6" id="KW-1133">Transmembrane helix</keyword>
<dbReference type="PANTHER" id="PTHR36115">
    <property type="entry name" value="PROLINE-RICH ANTIGEN HOMOLOG-RELATED"/>
    <property type="match status" value="1"/>
</dbReference>
<dbReference type="Pfam" id="PF06271">
    <property type="entry name" value="RDD"/>
    <property type="match status" value="1"/>
</dbReference>
<dbReference type="PANTHER" id="PTHR36115:SF9">
    <property type="entry name" value="LMO1584 PROTEIN"/>
    <property type="match status" value="1"/>
</dbReference>
<evidence type="ECO:0000256" key="4">
    <source>
        <dbReference type="ARBA" id="ARBA00022989"/>
    </source>
</evidence>
<evidence type="ECO:0000256" key="5">
    <source>
        <dbReference type="ARBA" id="ARBA00023136"/>
    </source>
</evidence>
<feature type="transmembrane region" description="Helical" evidence="6">
    <location>
        <begin position="139"/>
        <end position="161"/>
    </location>
</feature>
<reference evidence="8" key="1">
    <citation type="submission" date="2018-05" db="EMBL/GenBank/DDBJ databases">
        <authorList>
            <person name="Lanie J.A."/>
            <person name="Ng W.-L."/>
            <person name="Kazmierczak K.M."/>
            <person name="Andrzejewski T.M."/>
            <person name="Davidsen T.M."/>
            <person name="Wayne K.J."/>
            <person name="Tettelin H."/>
            <person name="Glass J.I."/>
            <person name="Rusch D."/>
            <person name="Podicherti R."/>
            <person name="Tsui H.-C.T."/>
            <person name="Winkler M.E."/>
        </authorList>
    </citation>
    <scope>NUCLEOTIDE SEQUENCE</scope>
</reference>
<keyword evidence="2" id="KW-1003">Cell membrane</keyword>
<dbReference type="EMBL" id="UINC01037123">
    <property type="protein sequence ID" value="SVB32146.1"/>
    <property type="molecule type" value="Genomic_DNA"/>
</dbReference>
<keyword evidence="5 6" id="KW-0472">Membrane</keyword>
<evidence type="ECO:0000259" key="7">
    <source>
        <dbReference type="Pfam" id="PF06271"/>
    </source>
</evidence>
<feature type="transmembrane region" description="Helical" evidence="6">
    <location>
        <begin position="87"/>
        <end position="106"/>
    </location>
</feature>
<sequence>MTIIQCSDCGGAVSTKAETCPHCGRLFEPQPPLSSDGEVTPTYAGFWVRFCAYVIDGVVVTVGGGILGFIIGLVAGLVSPDTLLNPVFETLTGLVGGLASAAYFVFMHSSSKQATLGKMAMSLKVTDLDGERIGVGKSFLRLIGTVVSAVLLMIGYLMVAFTERKQGLHDKIAGTLVVRS</sequence>
<name>A0A382D0Z2_9ZZZZ</name>
<evidence type="ECO:0000256" key="3">
    <source>
        <dbReference type="ARBA" id="ARBA00022692"/>
    </source>
</evidence>
<protein>
    <recommendedName>
        <fullName evidence="7">RDD domain-containing protein</fullName>
    </recommendedName>
</protein>
<comment type="subcellular location">
    <subcellularLocation>
        <location evidence="1">Cell membrane</location>
        <topology evidence="1">Multi-pass membrane protein</topology>
    </subcellularLocation>
</comment>
<evidence type="ECO:0000313" key="8">
    <source>
        <dbReference type="EMBL" id="SVB32146.1"/>
    </source>
</evidence>
<feature type="transmembrane region" description="Helical" evidence="6">
    <location>
        <begin position="50"/>
        <end position="75"/>
    </location>
</feature>
<evidence type="ECO:0000256" key="2">
    <source>
        <dbReference type="ARBA" id="ARBA00022475"/>
    </source>
</evidence>
<dbReference type="GO" id="GO:0005886">
    <property type="term" value="C:plasma membrane"/>
    <property type="evidence" value="ECO:0007669"/>
    <property type="project" value="UniProtKB-SubCell"/>
</dbReference>
<organism evidence="8">
    <name type="scientific">marine metagenome</name>
    <dbReference type="NCBI Taxonomy" id="408172"/>
    <lineage>
        <taxon>unclassified sequences</taxon>
        <taxon>metagenomes</taxon>
        <taxon>ecological metagenomes</taxon>
    </lineage>
</organism>
<evidence type="ECO:0000256" key="6">
    <source>
        <dbReference type="SAM" id="Phobius"/>
    </source>
</evidence>
<dbReference type="InterPro" id="IPR010432">
    <property type="entry name" value="RDD"/>
</dbReference>
<feature type="domain" description="RDD" evidence="7">
    <location>
        <begin position="43"/>
        <end position="174"/>
    </location>
</feature>
<dbReference type="InterPro" id="IPR051791">
    <property type="entry name" value="Pra-immunoreactive"/>
</dbReference>